<accession>A0A3D8R0U7</accession>
<dbReference type="STRING" id="1849047.A0A3D8R0U7"/>
<dbReference type="InterPro" id="IPR036291">
    <property type="entry name" value="NAD(P)-bd_dom_sf"/>
</dbReference>
<evidence type="ECO:0000256" key="1">
    <source>
        <dbReference type="ARBA" id="ARBA00008903"/>
    </source>
</evidence>
<evidence type="ECO:0000313" key="3">
    <source>
        <dbReference type="Proteomes" id="UP000256645"/>
    </source>
</evidence>
<gene>
    <name evidence="2" type="ORF">BP6252_09055</name>
</gene>
<dbReference type="InterPro" id="IPR023401">
    <property type="entry name" value="ODC_N"/>
</dbReference>
<evidence type="ECO:0008006" key="4">
    <source>
        <dbReference type="Google" id="ProtNLM"/>
    </source>
</evidence>
<dbReference type="OrthoDB" id="41492at2759"/>
<dbReference type="Proteomes" id="UP000256645">
    <property type="component" value="Unassembled WGS sequence"/>
</dbReference>
<dbReference type="PANTHER" id="PTHR13812:SF19">
    <property type="entry name" value="KETIMINE REDUCTASE MU-CRYSTALLIN"/>
    <property type="match status" value="1"/>
</dbReference>
<comment type="caution">
    <text evidence="2">The sequence shown here is derived from an EMBL/GenBank/DDBJ whole genome shotgun (WGS) entry which is preliminary data.</text>
</comment>
<dbReference type="SUPFAM" id="SSF51735">
    <property type="entry name" value="NAD(P)-binding Rossmann-fold domains"/>
    <property type="match status" value="1"/>
</dbReference>
<protein>
    <recommendedName>
        <fullName evidence="4">Ornithine cyclodeaminase</fullName>
    </recommendedName>
</protein>
<comment type="similarity">
    <text evidence="1">Belongs to the ornithine cyclodeaminase/mu-crystallin family.</text>
</comment>
<dbReference type="Gene3D" id="3.30.1780.10">
    <property type="entry name" value="ornithine cyclodeaminase, domain 1"/>
    <property type="match status" value="1"/>
</dbReference>
<dbReference type="Pfam" id="PF02423">
    <property type="entry name" value="OCD_Mu_crystall"/>
    <property type="match status" value="1"/>
</dbReference>
<proteinExistence type="inferred from homology"/>
<reference evidence="2 3" key="1">
    <citation type="journal article" date="2018" name="IMA Fungus">
        <title>IMA Genome-F 9: Draft genome sequence of Annulohypoxylon stygium, Aspergillus mulundensis, Berkeleyomyces basicola (syn. Thielaviopsis basicola), Ceratocystis smalleyi, two Cercospora beticola strains, Coleophoma cylindrospora, Fusarium fracticaudum, Phialophora cf. hyalina, and Morchella septimelata.</title>
        <authorList>
            <person name="Wingfield B.D."/>
            <person name="Bills G.F."/>
            <person name="Dong Y."/>
            <person name="Huang W."/>
            <person name="Nel W.J."/>
            <person name="Swalarsk-Parry B.S."/>
            <person name="Vaghefi N."/>
            <person name="Wilken P.M."/>
            <person name="An Z."/>
            <person name="de Beer Z.W."/>
            <person name="De Vos L."/>
            <person name="Chen L."/>
            <person name="Duong T.A."/>
            <person name="Gao Y."/>
            <person name="Hammerbacher A."/>
            <person name="Kikkert J.R."/>
            <person name="Li Y."/>
            <person name="Li H."/>
            <person name="Li K."/>
            <person name="Li Q."/>
            <person name="Liu X."/>
            <person name="Ma X."/>
            <person name="Naidoo K."/>
            <person name="Pethybridge S.J."/>
            <person name="Sun J."/>
            <person name="Steenkamp E.T."/>
            <person name="van der Nest M.A."/>
            <person name="van Wyk S."/>
            <person name="Wingfield M.J."/>
            <person name="Xiong C."/>
            <person name="Yue Q."/>
            <person name="Zhang X."/>
        </authorList>
    </citation>
    <scope>NUCLEOTIDE SEQUENCE [LARGE SCALE GENOMIC DNA]</scope>
    <source>
        <strain evidence="2 3">BP6252</strain>
    </source>
</reference>
<dbReference type="EMBL" id="PDLM01000010">
    <property type="protein sequence ID" value="RDW67659.1"/>
    <property type="molecule type" value="Genomic_DNA"/>
</dbReference>
<dbReference type="InterPro" id="IPR003462">
    <property type="entry name" value="ODC_Mu_crystall"/>
</dbReference>
<organism evidence="2 3">
    <name type="scientific">Coleophoma cylindrospora</name>
    <dbReference type="NCBI Taxonomy" id="1849047"/>
    <lineage>
        <taxon>Eukaryota</taxon>
        <taxon>Fungi</taxon>
        <taxon>Dikarya</taxon>
        <taxon>Ascomycota</taxon>
        <taxon>Pezizomycotina</taxon>
        <taxon>Leotiomycetes</taxon>
        <taxon>Helotiales</taxon>
        <taxon>Dermateaceae</taxon>
        <taxon>Coleophoma</taxon>
    </lineage>
</organism>
<sequence>MDFLLLTDSAVKQLLAGLEGKDVKTFANSLRQAFLEYSTQNEHLYQPHRIAVTRPGGQASLFMPATSSHNVAVKIVGAPPPQAASTALRCVLTLCDATGQARGILNAEELTAFRTSMGSMLLFENRRVTTNIVVFGAGKQALWHIRLALLLRGADIQKITVVNRSLARSDELLDRLSKDDQSHWHSQVQFDVLDPSRADYQPALERLLVESDVIFCTTPSRVPLFSGDLLFTEQARAKTRYIAAIGSWNLEMAELHPDMLRQVVDDSDGYNPKGDSGGVIAVDSREACYQEAGEIVQAGIEPDKIIEVGEIVDLLASGKDAQKMNQWLESGLVVYKSVGLGIMDIAIGEGIMALARQKGLGVSIPDF</sequence>
<dbReference type="AlphaFoldDB" id="A0A3D8R0U7"/>
<dbReference type="GO" id="GO:0005737">
    <property type="term" value="C:cytoplasm"/>
    <property type="evidence" value="ECO:0007669"/>
    <property type="project" value="TreeGrafter"/>
</dbReference>
<evidence type="ECO:0000313" key="2">
    <source>
        <dbReference type="EMBL" id="RDW67659.1"/>
    </source>
</evidence>
<dbReference type="Gene3D" id="3.40.50.720">
    <property type="entry name" value="NAD(P)-binding Rossmann-like Domain"/>
    <property type="match status" value="1"/>
</dbReference>
<keyword evidence="3" id="KW-1185">Reference proteome</keyword>
<dbReference type="PANTHER" id="PTHR13812">
    <property type="entry name" value="KETIMINE REDUCTASE MU-CRYSTALLIN"/>
    <property type="match status" value="1"/>
</dbReference>
<name>A0A3D8R0U7_9HELO</name>